<gene>
    <name evidence="1" type="ORF">E4P82_07720</name>
</gene>
<dbReference type="EMBL" id="SPMZ01000020">
    <property type="protein sequence ID" value="NMQ19099.1"/>
    <property type="molecule type" value="Genomic_DNA"/>
</dbReference>
<name>A0ABX1TKK2_9GAMM</name>
<dbReference type="Proteomes" id="UP000760480">
    <property type="component" value="Unassembled WGS sequence"/>
</dbReference>
<proteinExistence type="predicted"/>
<evidence type="ECO:0008006" key="3">
    <source>
        <dbReference type="Google" id="ProtNLM"/>
    </source>
</evidence>
<accession>A0ABX1TKK2</accession>
<evidence type="ECO:0000313" key="2">
    <source>
        <dbReference type="Proteomes" id="UP000760480"/>
    </source>
</evidence>
<sequence length="42" mass="4916">MPLTLKAAFDLPDRMMKGLTGSIMWLVEWAWCIPDHTLLRTR</sequence>
<organism evidence="1 2">
    <name type="scientific">Candidatus Competibacter phosphatis</name>
    <dbReference type="NCBI Taxonomy" id="221280"/>
    <lineage>
        <taxon>Bacteria</taxon>
        <taxon>Pseudomonadati</taxon>
        <taxon>Pseudomonadota</taxon>
        <taxon>Gammaproteobacteria</taxon>
        <taxon>Candidatus Competibacteraceae</taxon>
        <taxon>Candidatus Competibacter</taxon>
    </lineage>
</organism>
<comment type="caution">
    <text evidence="1">The sequence shown here is derived from an EMBL/GenBank/DDBJ whole genome shotgun (WGS) entry which is preliminary data.</text>
</comment>
<dbReference type="RefSeq" id="WP_169248360.1">
    <property type="nucleotide sequence ID" value="NZ_SPMZ01000020.1"/>
</dbReference>
<reference evidence="1 2" key="1">
    <citation type="submission" date="2019-03" db="EMBL/GenBank/DDBJ databases">
        <title>Metabolic reconstructions from genomes of highly enriched 'Candidatus Accumulibacter' and 'Candidatus Competibacter' bioreactor populations.</title>
        <authorList>
            <person name="Annavajhala M.K."/>
            <person name="Welles L."/>
            <person name="Abbas B."/>
            <person name="Sorokin D."/>
            <person name="Park H."/>
            <person name="Van Loosdrecht M."/>
            <person name="Chandran K."/>
        </authorList>
    </citation>
    <scope>NUCLEOTIDE SEQUENCE [LARGE SCALE GENOMIC DNA]</scope>
    <source>
        <strain evidence="1 2">SBR_G</strain>
    </source>
</reference>
<evidence type="ECO:0000313" key="1">
    <source>
        <dbReference type="EMBL" id="NMQ19099.1"/>
    </source>
</evidence>
<protein>
    <recommendedName>
        <fullName evidence="3">Transposase DDE domain-containing protein</fullName>
    </recommendedName>
</protein>
<keyword evidence="2" id="KW-1185">Reference proteome</keyword>